<dbReference type="EMBL" id="JBHFXX010000026">
    <property type="protein sequence ID" value="MFB3802779.1"/>
    <property type="molecule type" value="Genomic_DNA"/>
</dbReference>
<feature type="compositionally biased region" description="Gly residues" evidence="1">
    <location>
        <begin position="43"/>
        <end position="52"/>
    </location>
</feature>
<sequence length="182" mass="19141">KAVTDAAQEAAGQVGVGVDAEDVGKFGMWLRTVVKAVTNRKGSVGGAVGQAGGKPEASTSGGTSQNPNSTSSQTDAEAGTLVQRNVLGRSPNSTSGGMRIDFDGEFYSVDGLKFSKSYYERLWRQGHPAAFLQAREVLNSNPKIIPDPRGAAGYFKYEGAGLEMIYNPSTGQVGLIQPIRVK</sequence>
<evidence type="ECO:0000313" key="2">
    <source>
        <dbReference type="EMBL" id="MFB3802779.1"/>
    </source>
</evidence>
<feature type="compositionally biased region" description="Low complexity" evidence="1">
    <location>
        <begin position="58"/>
        <end position="74"/>
    </location>
</feature>
<evidence type="ECO:0000256" key="1">
    <source>
        <dbReference type="SAM" id="MobiDB-lite"/>
    </source>
</evidence>
<protein>
    <recommendedName>
        <fullName evidence="4">Filamentous hemagglutinin</fullName>
    </recommendedName>
</protein>
<keyword evidence="3" id="KW-1185">Reference proteome</keyword>
<reference evidence="2 3" key="1">
    <citation type="submission" date="2024-09" db="EMBL/GenBank/DDBJ databases">
        <authorList>
            <person name="Fullem K."/>
        </authorList>
    </citation>
    <scope>NUCLEOTIDE SEQUENCE [LARGE SCALE GENOMIC DNA]</scope>
    <source>
        <strain evidence="3">K1(2024)</strain>
    </source>
</reference>
<organism evidence="2 3">
    <name type="scientific">Pseudomonas boreofloridensis</name>
    <dbReference type="NCBI Taxonomy" id="3064348"/>
    <lineage>
        <taxon>Bacteria</taxon>
        <taxon>Pseudomonadati</taxon>
        <taxon>Pseudomonadota</taxon>
        <taxon>Gammaproteobacteria</taxon>
        <taxon>Pseudomonadales</taxon>
        <taxon>Pseudomonadaceae</taxon>
        <taxon>Pseudomonas</taxon>
    </lineage>
</organism>
<name>A0ABV4ZDR8_9PSED</name>
<comment type="caution">
    <text evidence="2">The sequence shown here is derived from an EMBL/GenBank/DDBJ whole genome shotgun (WGS) entry which is preliminary data.</text>
</comment>
<dbReference type="Proteomes" id="UP001577047">
    <property type="component" value="Unassembled WGS sequence"/>
</dbReference>
<dbReference type="RefSeq" id="WP_304485238.1">
    <property type="nucleotide sequence ID" value="NZ_JAUQOQ010000023.1"/>
</dbReference>
<feature type="non-terminal residue" evidence="2">
    <location>
        <position position="1"/>
    </location>
</feature>
<evidence type="ECO:0000313" key="3">
    <source>
        <dbReference type="Proteomes" id="UP001577047"/>
    </source>
</evidence>
<evidence type="ECO:0008006" key="4">
    <source>
        <dbReference type="Google" id="ProtNLM"/>
    </source>
</evidence>
<gene>
    <name evidence="2" type="ORF">ACE1YR_20495</name>
</gene>
<accession>A0ABV4ZDR8</accession>
<feature type="region of interest" description="Disordered" evidence="1">
    <location>
        <begin position="41"/>
        <end position="95"/>
    </location>
</feature>
<proteinExistence type="predicted"/>